<keyword evidence="3" id="KW-1185">Reference proteome</keyword>
<keyword evidence="2" id="KW-0479">Metal-binding</keyword>
<dbReference type="RefSeq" id="WP_143675675.1">
    <property type="nucleotide sequence ID" value="NZ_FUXX01000062.1"/>
</dbReference>
<dbReference type="GO" id="GO:0008270">
    <property type="term" value="F:zinc ion binding"/>
    <property type="evidence" value="ECO:0007669"/>
    <property type="project" value="UniProtKB-KW"/>
</dbReference>
<reference evidence="3" key="1">
    <citation type="submission" date="2017-02" db="EMBL/GenBank/DDBJ databases">
        <authorList>
            <person name="Varghese N."/>
            <person name="Submissions S."/>
        </authorList>
    </citation>
    <scope>NUCLEOTIDE SEQUENCE [LARGE SCALE GENOMIC DNA]</scope>
    <source>
        <strain evidence="3">DSM 3072</strain>
    </source>
</reference>
<gene>
    <name evidence="2" type="ORF">SAMN02745213_02244</name>
</gene>
<proteinExistence type="predicted"/>
<evidence type="ECO:0000313" key="3">
    <source>
        <dbReference type="Proteomes" id="UP000242432"/>
    </source>
</evidence>
<evidence type="ECO:0000259" key="1">
    <source>
        <dbReference type="Pfam" id="PF14690"/>
    </source>
</evidence>
<name>A0A1T4VXH5_9GAMM</name>
<feature type="non-terminal residue" evidence="2">
    <location>
        <position position="113"/>
    </location>
</feature>
<dbReference type="Pfam" id="PF14690">
    <property type="entry name" value="Zn_ribbon_ISL3"/>
    <property type="match status" value="1"/>
</dbReference>
<protein>
    <submittedName>
        <fullName evidence="2">Zinc-finger of transposase IS204/IS1001/IS1096/IS1165</fullName>
    </submittedName>
</protein>
<keyword evidence="2" id="KW-0863">Zinc-finger</keyword>
<feature type="domain" description="Transposase IS204/IS1001/IS1096/IS1165 zinc-finger" evidence="1">
    <location>
        <begin position="38"/>
        <end position="83"/>
    </location>
</feature>
<evidence type="ECO:0000313" key="2">
    <source>
        <dbReference type="EMBL" id="SKA69693.1"/>
    </source>
</evidence>
<dbReference type="InterPro" id="IPR029261">
    <property type="entry name" value="Transposase_Znf"/>
</dbReference>
<dbReference type="Proteomes" id="UP000242432">
    <property type="component" value="Unassembled WGS sequence"/>
</dbReference>
<keyword evidence="2" id="KW-0862">Zinc</keyword>
<organism evidence="2 3">
    <name type="scientific">Succinivibrio dextrinosolvens DSM 3072</name>
    <dbReference type="NCBI Taxonomy" id="1123324"/>
    <lineage>
        <taxon>Bacteria</taxon>
        <taxon>Pseudomonadati</taxon>
        <taxon>Pseudomonadota</taxon>
        <taxon>Gammaproteobacteria</taxon>
        <taxon>Aeromonadales</taxon>
        <taxon>Succinivibrionaceae</taxon>
        <taxon>Succinivibrio</taxon>
    </lineage>
</organism>
<sequence length="113" mass="13307">MIDSIQEYLEKRFFFGFKISQLEEVGSDLHLYLEAISPGMCQQCKCRQTNIHDYYPREISELPILGKNVIVHLKVRRVICQHCGFKGVEFIRWLSKSKYAHTTQRKNDAVIED</sequence>
<dbReference type="AlphaFoldDB" id="A0A1T4VXH5"/>
<accession>A0A1T4VXH5</accession>
<dbReference type="EMBL" id="FUXX01000062">
    <property type="protein sequence ID" value="SKA69693.1"/>
    <property type="molecule type" value="Genomic_DNA"/>
</dbReference>